<evidence type="ECO:0000256" key="8">
    <source>
        <dbReference type="RuleBase" id="RU004187"/>
    </source>
</evidence>
<dbReference type="PROSITE" id="PS00750">
    <property type="entry name" value="TCP1_1"/>
    <property type="match status" value="1"/>
</dbReference>
<dbReference type="Gene3D" id="3.30.260.10">
    <property type="entry name" value="TCP-1-like chaperonin intermediate domain"/>
    <property type="match status" value="1"/>
</dbReference>
<organism evidence="11 12">
    <name type="scientific">Cyclospora cayetanensis</name>
    <dbReference type="NCBI Taxonomy" id="88456"/>
    <lineage>
        <taxon>Eukaryota</taxon>
        <taxon>Sar</taxon>
        <taxon>Alveolata</taxon>
        <taxon>Apicomplexa</taxon>
        <taxon>Conoidasida</taxon>
        <taxon>Coccidia</taxon>
        <taxon>Eucoccidiorida</taxon>
        <taxon>Eimeriorina</taxon>
        <taxon>Eimeriidae</taxon>
        <taxon>Cyclospora</taxon>
    </lineage>
</organism>
<dbReference type="GO" id="GO:0051082">
    <property type="term" value="F:unfolded protein binding"/>
    <property type="evidence" value="ECO:0007669"/>
    <property type="project" value="InterPro"/>
</dbReference>
<evidence type="ECO:0000256" key="7">
    <source>
        <dbReference type="ARBA" id="ARBA00023186"/>
    </source>
</evidence>
<dbReference type="NCBIfam" id="NF041083">
    <property type="entry name" value="thermosome_beta"/>
    <property type="match status" value="1"/>
</dbReference>
<dbReference type="InterPro" id="IPR054827">
    <property type="entry name" value="thermosome_alpha"/>
</dbReference>
<dbReference type="GO" id="GO:0140662">
    <property type="term" value="F:ATP-dependent protein folding chaperone"/>
    <property type="evidence" value="ECO:0007669"/>
    <property type="project" value="InterPro"/>
</dbReference>
<accession>A0A6P6RZT4</accession>
<name>A0A6P6RZT4_9EIME</name>
<evidence type="ECO:0000256" key="3">
    <source>
        <dbReference type="ARBA" id="ARBA00017187"/>
    </source>
</evidence>
<keyword evidence="6 8" id="KW-0067">ATP-binding</keyword>
<dbReference type="CDD" id="cd03337">
    <property type="entry name" value="TCP1_gamma"/>
    <property type="match status" value="1"/>
</dbReference>
<keyword evidence="5 8" id="KW-0547">Nucleotide-binding</keyword>
<dbReference type="InterPro" id="IPR027409">
    <property type="entry name" value="GroEL-like_apical_dom_sf"/>
</dbReference>
<dbReference type="NCBIfam" id="NF041082">
    <property type="entry name" value="thermosome_alpha"/>
    <property type="match status" value="1"/>
</dbReference>
<comment type="similarity">
    <text evidence="2 8">Belongs to the TCP-1 chaperonin family.</text>
</comment>
<evidence type="ECO:0000256" key="9">
    <source>
        <dbReference type="RuleBase" id="RU004191"/>
    </source>
</evidence>
<dbReference type="InterPro" id="IPR002423">
    <property type="entry name" value="Cpn60/GroEL/TCP-1"/>
</dbReference>
<dbReference type="InterPro" id="IPR053374">
    <property type="entry name" value="TCP-1_chaperonin"/>
</dbReference>
<protein>
    <recommendedName>
        <fullName evidence="3 9">T-complex protein 1 subunit gamma</fullName>
    </recommendedName>
</protein>
<keyword evidence="7 8" id="KW-0143">Chaperone</keyword>
<dbReference type="GO" id="GO:0005832">
    <property type="term" value="C:chaperonin-containing T-complex"/>
    <property type="evidence" value="ECO:0007669"/>
    <property type="project" value="UniProtKB-ARBA"/>
</dbReference>
<dbReference type="Gene3D" id="1.10.560.10">
    <property type="entry name" value="GroEL-like equatorial domain"/>
    <property type="match status" value="1"/>
</dbReference>
<dbReference type="RefSeq" id="XP_026193373.1">
    <property type="nucleotide sequence ID" value="XM_026337588.1"/>
</dbReference>
<proteinExistence type="inferred from homology"/>
<dbReference type="FunFam" id="1.10.560.10:FF:000085">
    <property type="entry name" value="T-complex protein 1 subunit gamma"/>
    <property type="match status" value="1"/>
</dbReference>
<dbReference type="PRINTS" id="PR00304">
    <property type="entry name" value="TCOMPLEXTCP1"/>
</dbReference>
<feature type="region of interest" description="Disordered" evidence="10">
    <location>
        <begin position="535"/>
        <end position="560"/>
    </location>
</feature>
<evidence type="ECO:0000256" key="2">
    <source>
        <dbReference type="ARBA" id="ARBA00008020"/>
    </source>
</evidence>
<keyword evidence="11" id="KW-1185">Reference proteome</keyword>
<dbReference type="InterPro" id="IPR002194">
    <property type="entry name" value="Chaperonin_TCP-1_CS"/>
</dbReference>
<dbReference type="InterPro" id="IPR027413">
    <property type="entry name" value="GROEL-like_equatorial_sf"/>
</dbReference>
<dbReference type="SUPFAM" id="SSF52029">
    <property type="entry name" value="GroEL apical domain-like"/>
    <property type="match status" value="1"/>
</dbReference>
<dbReference type="InterPro" id="IPR027410">
    <property type="entry name" value="TCP-1-like_intermed_sf"/>
</dbReference>
<dbReference type="InterPro" id="IPR012719">
    <property type="entry name" value="Chap_CCT_gamma"/>
</dbReference>
<dbReference type="AlphaFoldDB" id="A0A6P6RZT4"/>
<reference evidence="12" key="1">
    <citation type="submission" date="2025-08" db="UniProtKB">
        <authorList>
            <consortium name="RefSeq"/>
        </authorList>
    </citation>
    <scope>IDENTIFICATION</scope>
</reference>
<evidence type="ECO:0000313" key="12">
    <source>
        <dbReference type="RefSeq" id="XP_026193373.1"/>
    </source>
</evidence>
<dbReference type="GO" id="GO:0016887">
    <property type="term" value="F:ATP hydrolysis activity"/>
    <property type="evidence" value="ECO:0007669"/>
    <property type="project" value="InterPro"/>
</dbReference>
<dbReference type="OrthoDB" id="10248520at2759"/>
<dbReference type="GeneID" id="34623280"/>
<evidence type="ECO:0000313" key="11">
    <source>
        <dbReference type="Proteomes" id="UP000515125"/>
    </source>
</evidence>
<dbReference type="Pfam" id="PF00118">
    <property type="entry name" value="Cpn60_TCP1"/>
    <property type="match status" value="1"/>
</dbReference>
<dbReference type="Gene3D" id="3.50.7.10">
    <property type="entry name" value="GroEL"/>
    <property type="match status" value="1"/>
</dbReference>
<dbReference type="Proteomes" id="UP000515125">
    <property type="component" value="Unplaced"/>
</dbReference>
<evidence type="ECO:0000256" key="4">
    <source>
        <dbReference type="ARBA" id="ARBA00022490"/>
    </source>
</evidence>
<dbReference type="SUPFAM" id="SSF48592">
    <property type="entry name" value="GroEL equatorial domain-like"/>
    <property type="match status" value="1"/>
</dbReference>
<evidence type="ECO:0000256" key="10">
    <source>
        <dbReference type="SAM" id="MobiDB-lite"/>
    </source>
</evidence>
<evidence type="ECO:0000256" key="5">
    <source>
        <dbReference type="ARBA" id="ARBA00022741"/>
    </source>
</evidence>
<dbReference type="GO" id="GO:0005524">
    <property type="term" value="F:ATP binding"/>
    <property type="evidence" value="ECO:0007669"/>
    <property type="project" value="UniProtKB-KW"/>
</dbReference>
<gene>
    <name evidence="12" type="primary">LOC34623280</name>
</gene>
<dbReference type="InterPro" id="IPR017998">
    <property type="entry name" value="Chaperone_TCP-1"/>
</dbReference>
<keyword evidence="4" id="KW-0963">Cytoplasm</keyword>
<evidence type="ECO:0000256" key="6">
    <source>
        <dbReference type="ARBA" id="ARBA00022840"/>
    </source>
</evidence>
<dbReference type="PANTHER" id="PTHR11353">
    <property type="entry name" value="CHAPERONIN"/>
    <property type="match status" value="1"/>
</dbReference>
<dbReference type="FunFam" id="3.50.7.10:FF:000005">
    <property type="entry name" value="T-complex protein 1 subunit gamma"/>
    <property type="match status" value="1"/>
</dbReference>
<sequence length="560" mass="61042">MIRPRGPVLVLKQNTKRETGRKAQLANIQASKAIADIVRTTLGPSSMLKMLLDPMGGIVLTNDGNSILREVDVAHPAAKTMIELSRSQDEEAGDGSTSVVVLSGELLSCSVDLLEKQQLHPAVISRGFMRALEDALGFLDELSRCIDTSDDSKVVETLDACLNTKFASRWQGLLSSMALKAVRKIARQLPSGKTEIDIKRYCKVEKVPGGSIEESCMLNGLMINKDVTHPKMKRLIKNPKVLLLDCPLEYKKGESQASVEVTKEDEWRRLLEQEEQEVHAMCQGIIESGATVVITEKGVSDLAQHFLVKAGISVIRRVRKTDNNRISRATGATIVSRTDEILESDLGTKCGLFQVKKIGDEYFTFLLECEEGSACTIVLRGGSKDVLNEVERNLQDALHVARNILLEGKLLPGGGAAEMAVAARLLNKAKSIDSLYQYSYRAVAAALEVIPRTLAQNCGANVVRVMTDLRAKHSRLEDSKASCMGVDGETGELCNMQEKMVWDCLSVKQQIYKAAIEAAAVLLRIDDVLSGVRKEGRDGGAQGDGGAPEDMETFGDSRDG</sequence>
<comment type="subcellular location">
    <subcellularLocation>
        <location evidence="1">Cytoplasm</location>
    </subcellularLocation>
</comment>
<dbReference type="SUPFAM" id="SSF54849">
    <property type="entry name" value="GroEL-intermediate domain like"/>
    <property type="match status" value="1"/>
</dbReference>
<evidence type="ECO:0000256" key="1">
    <source>
        <dbReference type="ARBA" id="ARBA00004496"/>
    </source>
</evidence>
<dbReference type="NCBIfam" id="TIGR02344">
    <property type="entry name" value="chap_CCT_gamma"/>
    <property type="match status" value="1"/>
</dbReference>